<evidence type="ECO:0000313" key="2">
    <source>
        <dbReference type="Proteomes" id="UP000826195"/>
    </source>
</evidence>
<protein>
    <submittedName>
        <fullName evidence="1">Uncharacterized protein</fullName>
    </submittedName>
</protein>
<keyword evidence="2" id="KW-1185">Reference proteome</keyword>
<comment type="caution">
    <text evidence="1">The sequence shown here is derived from an EMBL/GenBank/DDBJ whole genome shotgun (WGS) entry which is preliminary data.</text>
</comment>
<name>A0AAV7I709_COTGL</name>
<reference evidence="1 2" key="1">
    <citation type="journal article" date="2021" name="J. Hered.">
        <title>A chromosome-level genome assembly of the parasitoid wasp, Cotesia glomerata (Hymenoptera: Braconidae).</title>
        <authorList>
            <person name="Pinto B.J."/>
            <person name="Weis J.J."/>
            <person name="Gamble T."/>
            <person name="Ode P.J."/>
            <person name="Paul R."/>
            <person name="Zaspel J.M."/>
        </authorList>
    </citation>
    <scope>NUCLEOTIDE SEQUENCE [LARGE SCALE GENOMIC DNA]</scope>
    <source>
        <strain evidence="1">CgM1</strain>
    </source>
</reference>
<sequence>MRPCPSWRHDYWLEFNWRESRGCSGGYVVMKREELASGDKMKDRDWQCSIVVMLLAGTKIGYDNINKIKRKTGITFLGNISGLRRIADCGNKIGNPYEEEREMRDPGQD</sequence>
<organism evidence="1 2">
    <name type="scientific">Cotesia glomerata</name>
    <name type="common">Lepidopteran parasitic wasp</name>
    <name type="synonym">Apanteles glomeratus</name>
    <dbReference type="NCBI Taxonomy" id="32391"/>
    <lineage>
        <taxon>Eukaryota</taxon>
        <taxon>Metazoa</taxon>
        <taxon>Ecdysozoa</taxon>
        <taxon>Arthropoda</taxon>
        <taxon>Hexapoda</taxon>
        <taxon>Insecta</taxon>
        <taxon>Pterygota</taxon>
        <taxon>Neoptera</taxon>
        <taxon>Endopterygota</taxon>
        <taxon>Hymenoptera</taxon>
        <taxon>Apocrita</taxon>
        <taxon>Ichneumonoidea</taxon>
        <taxon>Braconidae</taxon>
        <taxon>Microgastrinae</taxon>
        <taxon>Cotesia</taxon>
    </lineage>
</organism>
<dbReference type="Proteomes" id="UP000826195">
    <property type="component" value="Unassembled WGS sequence"/>
</dbReference>
<dbReference type="AlphaFoldDB" id="A0AAV7I709"/>
<proteinExistence type="predicted"/>
<accession>A0AAV7I709</accession>
<dbReference type="EMBL" id="JAHXZJ010002237">
    <property type="protein sequence ID" value="KAH0545971.1"/>
    <property type="molecule type" value="Genomic_DNA"/>
</dbReference>
<evidence type="ECO:0000313" key="1">
    <source>
        <dbReference type="EMBL" id="KAH0545971.1"/>
    </source>
</evidence>
<gene>
    <name evidence="1" type="ORF">KQX54_005180</name>
</gene>